<evidence type="ECO:0000256" key="1">
    <source>
        <dbReference type="ARBA" id="ARBA00004123"/>
    </source>
</evidence>
<dbReference type="AlphaFoldDB" id="R7UKD3"/>
<dbReference type="PROSITE" id="PS50103">
    <property type="entry name" value="ZF_C3H1"/>
    <property type="match status" value="1"/>
</dbReference>
<keyword evidence="3" id="KW-0678">Repressor</keyword>
<keyword evidence="4 11" id="KW-0479">Metal-binding</keyword>
<evidence type="ECO:0000256" key="9">
    <source>
        <dbReference type="ARBA" id="ARBA00023163"/>
    </source>
</evidence>
<dbReference type="InterPro" id="IPR000467">
    <property type="entry name" value="G_patch_dom"/>
</dbReference>
<dbReference type="EMBL" id="KB300511">
    <property type="protein sequence ID" value="ELU06660.1"/>
    <property type="molecule type" value="Genomic_DNA"/>
</dbReference>
<dbReference type="EnsemblMetazoa" id="CapteT168702">
    <property type="protein sequence ID" value="CapteP168702"/>
    <property type="gene ID" value="CapteG168702"/>
</dbReference>
<dbReference type="SUPFAM" id="SSF63748">
    <property type="entry name" value="Tudor/PWWP/MBT"/>
    <property type="match status" value="1"/>
</dbReference>
<feature type="domain" description="Tudor" evidence="15">
    <location>
        <begin position="203"/>
        <end position="262"/>
    </location>
</feature>
<feature type="zinc finger region" description="C3H1-type" evidence="11">
    <location>
        <begin position="160"/>
        <end position="187"/>
    </location>
</feature>
<evidence type="ECO:0000256" key="4">
    <source>
        <dbReference type="ARBA" id="ARBA00022723"/>
    </source>
</evidence>
<dbReference type="GO" id="GO:0008270">
    <property type="term" value="F:zinc ion binding"/>
    <property type="evidence" value="ECO:0007669"/>
    <property type="project" value="UniProtKB-KW"/>
</dbReference>
<comment type="subcellular location">
    <subcellularLocation>
        <location evidence="1">Nucleus</location>
    </subcellularLocation>
</comment>
<dbReference type="Proteomes" id="UP000014760">
    <property type="component" value="Unassembled WGS sequence"/>
</dbReference>
<name>R7UKD3_CAPTE</name>
<evidence type="ECO:0000256" key="8">
    <source>
        <dbReference type="ARBA" id="ARBA00023125"/>
    </source>
</evidence>
<sequence length="521" mass="58645">MDQDEGSLEASIQTLKDQLAQVETALEASSENEDLKKLKADMVQLITLTEETLLGVKKKRLMSMLDPSPKPDRPAVSTSSMDLEMAAFNVRSQSGAAINDDDREQEVDSGDDLPNLSGLKCRVPFSHHWGELSSHNAMILCADDAQENSVRVLFTHPTHRSMLPCPFYLEDKCKYSIDECRYSHGLSIKVSDLQEFLEPDLSTLKIESRCLAKDSDSVWYPAQVVDVDDQNHTFTVMFDADESTRVVELDSIVPRDFEEAENLDSEDASRAENSDPRQESLEEEDATPVYLWRPNSTNDALAGWESHTKGIASKLMAKMGYITGQGLGKNGEGRTLPVPIQLLPQGKSLDQIMALKEASGDKDMYDVLKQQNKSQKKKLFKETKQYDKSKQEEINVFDFINKKLKGHKGDLKSLVGRGCEKKKLAKSKSSSHISERDLHSRSDKHLNVQLLKTDEEIRSVKKEIQSVKSSIARNSGQKTVVDKCKAKLTSLETYLKQLQSSQTTISKHRRSRSEHKKMTIF</sequence>
<feature type="compositionally biased region" description="Basic and acidic residues" evidence="12">
    <location>
        <begin position="433"/>
        <end position="445"/>
    </location>
</feature>
<dbReference type="OMA" id="QYTRGIG"/>
<reference evidence="16 18" key="2">
    <citation type="journal article" date="2013" name="Nature">
        <title>Insights into bilaterian evolution from three spiralian genomes.</title>
        <authorList>
            <person name="Simakov O."/>
            <person name="Marletaz F."/>
            <person name="Cho S.J."/>
            <person name="Edsinger-Gonzales E."/>
            <person name="Havlak P."/>
            <person name="Hellsten U."/>
            <person name="Kuo D.H."/>
            <person name="Larsson T."/>
            <person name="Lv J."/>
            <person name="Arendt D."/>
            <person name="Savage R."/>
            <person name="Osoegawa K."/>
            <person name="de Jong P."/>
            <person name="Grimwood J."/>
            <person name="Chapman J.A."/>
            <person name="Shapiro H."/>
            <person name="Aerts A."/>
            <person name="Otillar R.P."/>
            <person name="Terry A.Y."/>
            <person name="Boore J.L."/>
            <person name="Grigoriev I.V."/>
            <person name="Lindberg D.R."/>
            <person name="Seaver E.C."/>
            <person name="Weisblat D.A."/>
            <person name="Putnam N.H."/>
            <person name="Rokhsar D.S."/>
        </authorList>
    </citation>
    <scope>NUCLEOTIDE SEQUENCE</scope>
    <source>
        <strain evidence="16 18">I ESC-2004</strain>
    </source>
</reference>
<keyword evidence="8" id="KW-0238">DNA-binding</keyword>
<keyword evidence="9" id="KW-0804">Transcription</keyword>
<feature type="region of interest" description="Disordered" evidence="12">
    <location>
        <begin position="257"/>
        <end position="287"/>
    </location>
</feature>
<keyword evidence="18" id="KW-1185">Reference proteome</keyword>
<gene>
    <name evidence="16" type="ORF">CAPTEDRAFT_168702</name>
</gene>
<evidence type="ECO:0000256" key="11">
    <source>
        <dbReference type="PROSITE-ProRule" id="PRU00723"/>
    </source>
</evidence>
<evidence type="ECO:0000256" key="2">
    <source>
        <dbReference type="ARBA" id="ARBA00022414"/>
    </source>
</evidence>
<dbReference type="InterPro" id="IPR000571">
    <property type="entry name" value="Znf_CCCH"/>
</dbReference>
<keyword evidence="7" id="KW-0805">Transcription regulation</keyword>
<keyword evidence="5 11" id="KW-0863">Zinc-finger</keyword>
<dbReference type="OrthoDB" id="5842926at2759"/>
<dbReference type="SMART" id="SM00443">
    <property type="entry name" value="G_patch"/>
    <property type="match status" value="1"/>
</dbReference>
<dbReference type="GO" id="GO:0001227">
    <property type="term" value="F:DNA-binding transcription repressor activity, RNA polymerase II-specific"/>
    <property type="evidence" value="ECO:0007669"/>
    <property type="project" value="TreeGrafter"/>
</dbReference>
<proteinExistence type="predicted"/>
<evidence type="ECO:0000259" key="13">
    <source>
        <dbReference type="PROSITE" id="PS50103"/>
    </source>
</evidence>
<evidence type="ECO:0000313" key="17">
    <source>
        <dbReference type="EnsemblMetazoa" id="CapteP168702"/>
    </source>
</evidence>
<evidence type="ECO:0000259" key="14">
    <source>
        <dbReference type="PROSITE" id="PS50174"/>
    </source>
</evidence>
<accession>R7UKD3</accession>
<dbReference type="CDD" id="cd20384">
    <property type="entry name" value="Tudor_ZGPAT"/>
    <property type="match status" value="1"/>
</dbReference>
<evidence type="ECO:0000256" key="7">
    <source>
        <dbReference type="ARBA" id="ARBA00023015"/>
    </source>
</evidence>
<dbReference type="Pfam" id="PF01585">
    <property type="entry name" value="G-patch"/>
    <property type="match status" value="1"/>
</dbReference>
<dbReference type="HOGENOM" id="CLU_040504_1_0_1"/>
<feature type="region of interest" description="Disordered" evidence="12">
    <location>
        <begin position="425"/>
        <end position="445"/>
    </location>
</feature>
<dbReference type="SMART" id="SM00333">
    <property type="entry name" value="TUDOR"/>
    <property type="match status" value="1"/>
</dbReference>
<dbReference type="PANTHER" id="PTHR46297:SF1">
    <property type="entry name" value="ZINC FINGER CCCH-TYPE WITH G PATCH DOMAIN-CONTAINING PROTEIN"/>
    <property type="match status" value="1"/>
</dbReference>
<reference evidence="18" key="1">
    <citation type="submission" date="2012-12" db="EMBL/GenBank/DDBJ databases">
        <authorList>
            <person name="Hellsten U."/>
            <person name="Grimwood J."/>
            <person name="Chapman J.A."/>
            <person name="Shapiro H."/>
            <person name="Aerts A."/>
            <person name="Otillar R.P."/>
            <person name="Terry A.Y."/>
            <person name="Boore J.L."/>
            <person name="Simakov O."/>
            <person name="Marletaz F."/>
            <person name="Cho S.-J."/>
            <person name="Edsinger-Gonzales E."/>
            <person name="Havlak P."/>
            <person name="Kuo D.-H."/>
            <person name="Larsson T."/>
            <person name="Lv J."/>
            <person name="Arendt D."/>
            <person name="Savage R."/>
            <person name="Osoegawa K."/>
            <person name="de Jong P."/>
            <person name="Lindberg D.R."/>
            <person name="Seaver E.C."/>
            <person name="Weisblat D.A."/>
            <person name="Putnam N.H."/>
            <person name="Grigoriev I.V."/>
            <person name="Rokhsar D.S."/>
        </authorList>
    </citation>
    <scope>NUCLEOTIDE SEQUENCE</scope>
    <source>
        <strain evidence="18">I ESC-2004</strain>
    </source>
</reference>
<dbReference type="GO" id="GO:0000978">
    <property type="term" value="F:RNA polymerase II cis-regulatory region sequence-specific DNA binding"/>
    <property type="evidence" value="ECO:0007669"/>
    <property type="project" value="TreeGrafter"/>
</dbReference>
<feature type="domain" description="C3H1-type" evidence="13">
    <location>
        <begin position="160"/>
        <end position="187"/>
    </location>
</feature>
<dbReference type="PANTHER" id="PTHR46297">
    <property type="entry name" value="ZINC FINGER CCCH-TYPE WITH G PATCH DOMAIN-CONTAINING PROTEIN"/>
    <property type="match status" value="1"/>
</dbReference>
<protein>
    <recommendedName>
        <fullName evidence="2">Zinc finger CCCH-type with G patch domain-containing protein</fullName>
    </recommendedName>
</protein>
<dbReference type="STRING" id="283909.R7UKD3"/>
<dbReference type="Gene3D" id="2.30.30.140">
    <property type="match status" value="1"/>
</dbReference>
<evidence type="ECO:0000256" key="5">
    <source>
        <dbReference type="ARBA" id="ARBA00022771"/>
    </source>
</evidence>
<evidence type="ECO:0000259" key="15">
    <source>
        <dbReference type="PROSITE" id="PS50304"/>
    </source>
</evidence>
<organism evidence="16">
    <name type="scientific">Capitella teleta</name>
    <name type="common">Polychaete worm</name>
    <dbReference type="NCBI Taxonomy" id="283909"/>
    <lineage>
        <taxon>Eukaryota</taxon>
        <taxon>Metazoa</taxon>
        <taxon>Spiralia</taxon>
        <taxon>Lophotrochozoa</taxon>
        <taxon>Annelida</taxon>
        <taxon>Polychaeta</taxon>
        <taxon>Sedentaria</taxon>
        <taxon>Scolecida</taxon>
        <taxon>Capitellidae</taxon>
        <taxon>Capitella</taxon>
    </lineage>
</organism>
<dbReference type="GO" id="GO:0005634">
    <property type="term" value="C:nucleus"/>
    <property type="evidence" value="ECO:0007669"/>
    <property type="project" value="UniProtKB-SubCell"/>
</dbReference>
<keyword evidence="10" id="KW-0539">Nucleus</keyword>
<dbReference type="Gene3D" id="2.30.30.1190">
    <property type="match status" value="1"/>
</dbReference>
<dbReference type="InterPro" id="IPR002999">
    <property type="entry name" value="Tudor"/>
</dbReference>
<dbReference type="EMBL" id="AMQN01001209">
    <property type="status" value="NOT_ANNOTATED_CDS"/>
    <property type="molecule type" value="Genomic_DNA"/>
</dbReference>
<evidence type="ECO:0000256" key="6">
    <source>
        <dbReference type="ARBA" id="ARBA00022833"/>
    </source>
</evidence>
<dbReference type="PROSITE" id="PS50174">
    <property type="entry name" value="G_PATCH"/>
    <property type="match status" value="1"/>
</dbReference>
<dbReference type="PROSITE" id="PS50304">
    <property type="entry name" value="TUDOR"/>
    <property type="match status" value="1"/>
</dbReference>
<dbReference type="FunCoup" id="R7UKD3">
    <property type="interactions" value="1087"/>
</dbReference>
<evidence type="ECO:0000256" key="12">
    <source>
        <dbReference type="SAM" id="MobiDB-lite"/>
    </source>
</evidence>
<evidence type="ECO:0000256" key="3">
    <source>
        <dbReference type="ARBA" id="ARBA00022491"/>
    </source>
</evidence>
<evidence type="ECO:0000313" key="18">
    <source>
        <dbReference type="Proteomes" id="UP000014760"/>
    </source>
</evidence>
<feature type="compositionally biased region" description="Basic and acidic residues" evidence="12">
    <location>
        <begin position="267"/>
        <end position="280"/>
    </location>
</feature>
<feature type="domain" description="G-patch" evidence="14">
    <location>
        <begin position="308"/>
        <end position="354"/>
    </location>
</feature>
<reference evidence="17" key="3">
    <citation type="submission" date="2015-06" db="UniProtKB">
        <authorList>
            <consortium name="EnsemblMetazoa"/>
        </authorList>
    </citation>
    <scope>IDENTIFICATION</scope>
</reference>
<keyword evidence="6 11" id="KW-0862">Zinc</keyword>
<evidence type="ECO:0000313" key="16">
    <source>
        <dbReference type="EMBL" id="ELU06660.1"/>
    </source>
</evidence>
<evidence type="ECO:0000256" key="10">
    <source>
        <dbReference type="ARBA" id="ARBA00023242"/>
    </source>
</evidence>